<dbReference type="Pfam" id="PF08241">
    <property type="entry name" value="Methyltransf_11"/>
    <property type="match status" value="1"/>
</dbReference>
<keyword evidence="3" id="KW-1185">Reference proteome</keyword>
<sequence>MSKKSSATEARSTVEAESAAVYSATMGPYRESSLDILNMFEKSFSECYEGVVARSDVLQKPQFLDVACGAGNFTFNNLLPRYMAHCRRIVAVDKAPSMIRFAKLHHKHEKITYDTLDIVDGDIESFVRQHGLFARVFSFNLLHWVKDPVRALKNIEKLLAPDGECFIIFQHCIPMFEVNMALAESERWKKYAKVLEDIIPATARNTNFSAMRQNLQNLLDETNLKPLACEVLRVPRVNIPSIQGATERIVSFNPIYNLLIDEEKVELFKFIEKFLSDQVQAVADGSIPNQRFTYVIHAYKPAALSA</sequence>
<gene>
    <name evidence="2" type="ORF">V5799_033217</name>
</gene>
<accession>A0AAQ4DNY6</accession>
<dbReference type="InterPro" id="IPR013216">
    <property type="entry name" value="Methyltransf_11"/>
</dbReference>
<organism evidence="2 3">
    <name type="scientific">Amblyomma americanum</name>
    <name type="common">Lone star tick</name>
    <dbReference type="NCBI Taxonomy" id="6943"/>
    <lineage>
        <taxon>Eukaryota</taxon>
        <taxon>Metazoa</taxon>
        <taxon>Ecdysozoa</taxon>
        <taxon>Arthropoda</taxon>
        <taxon>Chelicerata</taxon>
        <taxon>Arachnida</taxon>
        <taxon>Acari</taxon>
        <taxon>Parasitiformes</taxon>
        <taxon>Ixodida</taxon>
        <taxon>Ixodoidea</taxon>
        <taxon>Ixodidae</taxon>
        <taxon>Amblyomminae</taxon>
        <taxon>Amblyomma</taxon>
    </lineage>
</organism>
<proteinExistence type="predicted"/>
<feature type="domain" description="Methyltransferase type 11" evidence="1">
    <location>
        <begin position="64"/>
        <end position="167"/>
    </location>
</feature>
<dbReference type="InterPro" id="IPR029063">
    <property type="entry name" value="SAM-dependent_MTases_sf"/>
</dbReference>
<dbReference type="SUPFAM" id="SSF53335">
    <property type="entry name" value="S-adenosyl-L-methionine-dependent methyltransferases"/>
    <property type="match status" value="1"/>
</dbReference>
<dbReference type="Gene3D" id="3.40.50.150">
    <property type="entry name" value="Vaccinia Virus protein VP39"/>
    <property type="match status" value="1"/>
</dbReference>
<protein>
    <recommendedName>
        <fullName evidence="1">Methyltransferase type 11 domain-containing protein</fullName>
    </recommendedName>
</protein>
<evidence type="ECO:0000313" key="3">
    <source>
        <dbReference type="Proteomes" id="UP001321473"/>
    </source>
</evidence>
<evidence type="ECO:0000259" key="1">
    <source>
        <dbReference type="Pfam" id="PF08241"/>
    </source>
</evidence>
<comment type="caution">
    <text evidence="2">The sequence shown here is derived from an EMBL/GenBank/DDBJ whole genome shotgun (WGS) entry which is preliminary data.</text>
</comment>
<dbReference type="PANTHER" id="PTHR43861">
    <property type="entry name" value="TRANS-ACONITATE 2-METHYLTRANSFERASE-RELATED"/>
    <property type="match status" value="1"/>
</dbReference>
<dbReference type="EMBL" id="JARKHS020028591">
    <property type="protein sequence ID" value="KAK8764176.1"/>
    <property type="molecule type" value="Genomic_DNA"/>
</dbReference>
<dbReference type="PANTHER" id="PTHR43861:SF1">
    <property type="entry name" value="TRANS-ACONITATE 2-METHYLTRANSFERASE"/>
    <property type="match status" value="1"/>
</dbReference>
<name>A0AAQ4DNY6_AMBAM</name>
<dbReference type="CDD" id="cd02440">
    <property type="entry name" value="AdoMet_MTases"/>
    <property type="match status" value="1"/>
</dbReference>
<dbReference type="GO" id="GO:0008757">
    <property type="term" value="F:S-adenosylmethionine-dependent methyltransferase activity"/>
    <property type="evidence" value="ECO:0007669"/>
    <property type="project" value="InterPro"/>
</dbReference>
<reference evidence="2 3" key="1">
    <citation type="journal article" date="2023" name="Arcadia Sci">
        <title>De novo assembly of a long-read Amblyomma americanum tick genome.</title>
        <authorList>
            <person name="Chou S."/>
            <person name="Poskanzer K.E."/>
            <person name="Rollins M."/>
            <person name="Thuy-Boun P.S."/>
        </authorList>
    </citation>
    <scope>NUCLEOTIDE SEQUENCE [LARGE SCALE GENOMIC DNA]</scope>
    <source>
        <strain evidence="2">F_SG_1</strain>
        <tissue evidence="2">Salivary glands</tissue>
    </source>
</reference>
<evidence type="ECO:0000313" key="2">
    <source>
        <dbReference type="EMBL" id="KAK8764176.1"/>
    </source>
</evidence>
<dbReference type="Proteomes" id="UP001321473">
    <property type="component" value="Unassembled WGS sequence"/>
</dbReference>
<dbReference type="AlphaFoldDB" id="A0AAQ4DNY6"/>